<evidence type="ECO:0000256" key="5">
    <source>
        <dbReference type="ARBA" id="ARBA00034478"/>
    </source>
</evidence>
<dbReference type="PROSITE" id="PS50970">
    <property type="entry name" value="HCY"/>
    <property type="match status" value="1"/>
</dbReference>
<dbReference type="GO" id="GO:0033528">
    <property type="term" value="P:S-methylmethionine cycle"/>
    <property type="evidence" value="ECO:0000318"/>
    <property type="project" value="GO_Central"/>
</dbReference>
<dbReference type="GeneID" id="6757489"/>
<keyword evidence="9" id="KW-1185">Reference proteome</keyword>
<dbReference type="RefSeq" id="XP_002116182.1">
    <property type="nucleotide sequence ID" value="XM_002116146.1"/>
</dbReference>
<dbReference type="InterPro" id="IPR036589">
    <property type="entry name" value="HCY_dom_sf"/>
</dbReference>
<feature type="domain" description="Hcy-binding" evidence="7">
    <location>
        <begin position="1"/>
        <end position="308"/>
    </location>
</feature>
<evidence type="ECO:0000256" key="1">
    <source>
        <dbReference type="ARBA" id="ARBA00022603"/>
    </source>
</evidence>
<comment type="pathway">
    <text evidence="5">Amino-acid biosynthesis; L-methionine biosynthesis via de novo pathway.</text>
</comment>
<dbReference type="GO" id="GO:0008898">
    <property type="term" value="F:S-adenosylmethionine-homocysteine S-methyltransferase activity"/>
    <property type="evidence" value="ECO:0000318"/>
    <property type="project" value="GO_Central"/>
</dbReference>
<dbReference type="GO" id="GO:0032259">
    <property type="term" value="P:methylation"/>
    <property type="evidence" value="ECO:0007669"/>
    <property type="project" value="UniProtKB-KW"/>
</dbReference>
<proteinExistence type="predicted"/>
<dbReference type="STRING" id="10228.B3S7K9"/>
<dbReference type="Gene3D" id="3.20.20.330">
    <property type="entry name" value="Homocysteine-binding-like domain"/>
    <property type="match status" value="1"/>
</dbReference>
<dbReference type="PhylomeDB" id="B3S7K9"/>
<dbReference type="CTD" id="6757489"/>
<dbReference type="GO" id="GO:0009086">
    <property type="term" value="P:methionine biosynthetic process"/>
    <property type="evidence" value="ECO:0000318"/>
    <property type="project" value="GO_Central"/>
</dbReference>
<dbReference type="eggNOG" id="KOG1579">
    <property type="taxonomic scope" value="Eukaryota"/>
</dbReference>
<evidence type="ECO:0000256" key="2">
    <source>
        <dbReference type="ARBA" id="ARBA00022679"/>
    </source>
</evidence>
<dbReference type="OMA" id="CSQPEVI"/>
<dbReference type="OrthoDB" id="261426at2759"/>
<keyword evidence="1 6" id="KW-0489">Methyltransferase</keyword>
<protein>
    <recommendedName>
        <fullName evidence="7">Hcy-binding domain-containing protein</fullName>
    </recommendedName>
</protein>
<dbReference type="SUPFAM" id="SSF82282">
    <property type="entry name" value="Homocysteine S-methyltransferase"/>
    <property type="match status" value="1"/>
</dbReference>
<dbReference type="InterPro" id="IPR051486">
    <property type="entry name" value="Hcy_S-methyltransferase"/>
</dbReference>
<dbReference type="KEGG" id="tad:TRIADDRAFT_60203"/>
<dbReference type="PANTHER" id="PTHR46015">
    <property type="entry name" value="ZGC:172121"/>
    <property type="match status" value="1"/>
</dbReference>
<dbReference type="EMBL" id="DS985254">
    <property type="protein sequence ID" value="EDV21215.1"/>
    <property type="molecule type" value="Genomic_DNA"/>
</dbReference>
<gene>
    <name evidence="8" type="ORF">TRIADDRAFT_60203</name>
</gene>
<feature type="binding site" evidence="6">
    <location>
        <position position="293"/>
    </location>
    <ligand>
        <name>Zn(2+)</name>
        <dbReference type="ChEBI" id="CHEBI:29105"/>
    </ligand>
</feature>
<dbReference type="Proteomes" id="UP000009022">
    <property type="component" value="Unassembled WGS sequence"/>
</dbReference>
<feature type="binding site" evidence="6">
    <location>
        <position position="228"/>
    </location>
    <ligand>
        <name>Zn(2+)</name>
        <dbReference type="ChEBI" id="CHEBI:29105"/>
    </ligand>
</feature>
<dbReference type="PANTHER" id="PTHR46015:SF1">
    <property type="entry name" value="HOMOCYSTEINE S-METHYLTRANSFERASE-LIKE ISOFORM 1"/>
    <property type="match status" value="1"/>
</dbReference>
<dbReference type="AlphaFoldDB" id="B3S7K9"/>
<name>B3S7K9_TRIAD</name>
<evidence type="ECO:0000313" key="9">
    <source>
        <dbReference type="Proteomes" id="UP000009022"/>
    </source>
</evidence>
<dbReference type="NCBIfam" id="NF007020">
    <property type="entry name" value="PRK09485.1"/>
    <property type="match status" value="1"/>
</dbReference>
<dbReference type="Pfam" id="PF02574">
    <property type="entry name" value="S-methyl_trans"/>
    <property type="match status" value="1"/>
</dbReference>
<evidence type="ECO:0000256" key="6">
    <source>
        <dbReference type="PROSITE-ProRule" id="PRU00333"/>
    </source>
</evidence>
<dbReference type="InterPro" id="IPR017226">
    <property type="entry name" value="BHMT-like"/>
</dbReference>
<comment type="cofactor">
    <cofactor evidence="6">
        <name>Zn(2+)</name>
        <dbReference type="ChEBI" id="CHEBI:29105"/>
    </cofactor>
</comment>
<evidence type="ECO:0000256" key="3">
    <source>
        <dbReference type="ARBA" id="ARBA00022723"/>
    </source>
</evidence>
<dbReference type="GO" id="GO:0008270">
    <property type="term" value="F:zinc ion binding"/>
    <property type="evidence" value="ECO:0007669"/>
    <property type="project" value="InterPro"/>
</dbReference>
<sequence>MDKEILVIDGACGTELQRLGYDVDADPLWSASLLLTNPQVIKDLHTSYLNAGADIILTATYQASIPGLVQYADLTEASASAVIAMAVRLAIEARDEFWAEQKACNKNVRRPKPLVVGSVGPFGACQHDGSEFHGRYTDEMTIEELKQWHKPRIMELIQNGVDLIAFETIPAEKEAIALIQVLETFRGVKAWLSFVCKDDLHLNHGELFADVMERFRNHNQIVAIGTNCTNPQNVDNLIQSCKRLDAYDKPFIAYPNSGESWSVDRWDPTIPPVELSDYVQRWIKNGIRWIGGCCRTTPSDILKIRNKVDGIPKLKESKSLI</sequence>
<dbReference type="UniPathway" id="UPA00051">
    <property type="reaction ID" value="UER00083"/>
</dbReference>
<evidence type="ECO:0000256" key="4">
    <source>
        <dbReference type="ARBA" id="ARBA00022833"/>
    </source>
</evidence>
<reference evidence="8 9" key="1">
    <citation type="journal article" date="2008" name="Nature">
        <title>The Trichoplax genome and the nature of placozoans.</title>
        <authorList>
            <person name="Srivastava M."/>
            <person name="Begovic E."/>
            <person name="Chapman J."/>
            <person name="Putnam N.H."/>
            <person name="Hellsten U."/>
            <person name="Kawashima T."/>
            <person name="Kuo A."/>
            <person name="Mitros T."/>
            <person name="Salamov A."/>
            <person name="Carpenter M.L."/>
            <person name="Signorovitch A.Y."/>
            <person name="Moreno M.A."/>
            <person name="Kamm K."/>
            <person name="Grimwood J."/>
            <person name="Schmutz J."/>
            <person name="Shapiro H."/>
            <person name="Grigoriev I.V."/>
            <person name="Buss L.W."/>
            <person name="Schierwater B."/>
            <person name="Dellaporta S.L."/>
            <person name="Rokhsar D.S."/>
        </authorList>
    </citation>
    <scope>NUCLEOTIDE SEQUENCE [LARGE SCALE GENOMIC DNA]</scope>
    <source>
        <strain evidence="8 9">Grell-BS-1999</strain>
    </source>
</reference>
<evidence type="ECO:0000259" key="7">
    <source>
        <dbReference type="PROSITE" id="PS50970"/>
    </source>
</evidence>
<feature type="binding site" evidence="6">
    <location>
        <position position="294"/>
    </location>
    <ligand>
        <name>Zn(2+)</name>
        <dbReference type="ChEBI" id="CHEBI:29105"/>
    </ligand>
</feature>
<keyword evidence="3 6" id="KW-0479">Metal-binding</keyword>
<evidence type="ECO:0000313" key="8">
    <source>
        <dbReference type="EMBL" id="EDV21215.1"/>
    </source>
</evidence>
<dbReference type="PIRSF" id="PIRSF037505">
    <property type="entry name" value="Betaine_HMT"/>
    <property type="match status" value="1"/>
</dbReference>
<keyword evidence="4 6" id="KW-0862">Zinc</keyword>
<dbReference type="HOGENOM" id="CLU_004914_3_2_1"/>
<dbReference type="FunFam" id="3.20.20.330:FF:000002">
    <property type="entry name" value="Homocysteine S-methyltransferase"/>
    <property type="match status" value="1"/>
</dbReference>
<organism evidence="8 9">
    <name type="scientific">Trichoplax adhaerens</name>
    <name type="common">Trichoplax reptans</name>
    <dbReference type="NCBI Taxonomy" id="10228"/>
    <lineage>
        <taxon>Eukaryota</taxon>
        <taxon>Metazoa</taxon>
        <taxon>Placozoa</taxon>
        <taxon>Uniplacotomia</taxon>
        <taxon>Trichoplacea</taxon>
        <taxon>Trichoplacidae</taxon>
        <taxon>Trichoplax</taxon>
    </lineage>
</organism>
<dbReference type="InterPro" id="IPR003726">
    <property type="entry name" value="HCY_dom"/>
</dbReference>
<dbReference type="InParanoid" id="B3S7K9"/>
<keyword evidence="2 6" id="KW-0808">Transferase</keyword>
<accession>B3S7K9</accession>